<feature type="region of interest" description="Disordered" evidence="1">
    <location>
        <begin position="72"/>
        <end position="99"/>
    </location>
</feature>
<feature type="compositionally biased region" description="Basic and acidic residues" evidence="1">
    <location>
        <begin position="1"/>
        <end position="15"/>
    </location>
</feature>
<dbReference type="EMBL" id="VDEP01000113">
    <property type="protein sequence ID" value="KAA1130119.1"/>
    <property type="molecule type" value="Genomic_DNA"/>
</dbReference>
<evidence type="ECO:0000313" key="3">
    <source>
        <dbReference type="Proteomes" id="UP000325313"/>
    </source>
</evidence>
<proteinExistence type="predicted"/>
<name>A0A5B0RY33_PUCGR</name>
<reference evidence="2 3" key="1">
    <citation type="submission" date="2019-05" db="EMBL/GenBank/DDBJ databases">
        <title>Emergence of the Ug99 lineage of the wheat stem rust pathogen through somatic hybridization.</title>
        <authorList>
            <person name="Li F."/>
            <person name="Upadhyaya N.M."/>
            <person name="Sperschneider J."/>
            <person name="Matny O."/>
            <person name="Nguyen-Phuc H."/>
            <person name="Mago R."/>
            <person name="Raley C."/>
            <person name="Miller M.E."/>
            <person name="Silverstein K.A.T."/>
            <person name="Henningsen E."/>
            <person name="Hirsch C.D."/>
            <person name="Visser B."/>
            <person name="Pretorius Z.A."/>
            <person name="Steffenson B.J."/>
            <person name="Schwessinger B."/>
            <person name="Dodds P.N."/>
            <person name="Figueroa M."/>
        </authorList>
    </citation>
    <scope>NUCLEOTIDE SEQUENCE [LARGE SCALE GENOMIC DNA]</scope>
    <source>
        <strain evidence="2 3">Ug99</strain>
    </source>
</reference>
<feature type="region of interest" description="Disordered" evidence="1">
    <location>
        <begin position="1"/>
        <end position="44"/>
    </location>
</feature>
<dbReference type="AlphaFoldDB" id="A0A5B0RY33"/>
<gene>
    <name evidence="2" type="ORF">PGTUg99_015385</name>
</gene>
<accession>A0A5B0RY33</accession>
<sequence>MLKNSEKNKKEAKYEDEIDECSETSSKKAAFGIKSGPEDGLAGDSARKTEGVVICGVVEGFGGSYLGFREMSDESNETSSKKAAFGMKSGPEDGLAGDSARKTKGIVLCKEGRPCSC</sequence>
<evidence type="ECO:0000256" key="1">
    <source>
        <dbReference type="SAM" id="MobiDB-lite"/>
    </source>
</evidence>
<protein>
    <submittedName>
        <fullName evidence="2">Uncharacterized protein</fullName>
    </submittedName>
</protein>
<dbReference type="Proteomes" id="UP000325313">
    <property type="component" value="Unassembled WGS sequence"/>
</dbReference>
<evidence type="ECO:0000313" key="2">
    <source>
        <dbReference type="EMBL" id="KAA1130119.1"/>
    </source>
</evidence>
<organism evidence="2 3">
    <name type="scientific">Puccinia graminis f. sp. tritici</name>
    <dbReference type="NCBI Taxonomy" id="56615"/>
    <lineage>
        <taxon>Eukaryota</taxon>
        <taxon>Fungi</taxon>
        <taxon>Dikarya</taxon>
        <taxon>Basidiomycota</taxon>
        <taxon>Pucciniomycotina</taxon>
        <taxon>Pucciniomycetes</taxon>
        <taxon>Pucciniales</taxon>
        <taxon>Pucciniaceae</taxon>
        <taxon>Puccinia</taxon>
    </lineage>
</organism>
<comment type="caution">
    <text evidence="2">The sequence shown here is derived from an EMBL/GenBank/DDBJ whole genome shotgun (WGS) entry which is preliminary data.</text>
</comment>